<dbReference type="GeneID" id="100376259"/>
<dbReference type="PANTHER" id="PTHR11566:SF231">
    <property type="entry name" value="INTERFERON-INDUCED GTP-BINDING PROTEIN MX"/>
    <property type="match status" value="1"/>
</dbReference>
<evidence type="ECO:0000259" key="3">
    <source>
        <dbReference type="PROSITE" id="PS51388"/>
    </source>
</evidence>
<dbReference type="Pfam" id="PF01031">
    <property type="entry name" value="Dynamin_M"/>
    <property type="match status" value="1"/>
</dbReference>
<dbReference type="SUPFAM" id="SSF52540">
    <property type="entry name" value="P-loop containing nucleoside triphosphate hydrolases"/>
    <property type="match status" value="1"/>
</dbReference>
<dbReference type="InterPro" id="IPR030381">
    <property type="entry name" value="G_DYNAMIN_dom"/>
</dbReference>
<evidence type="ECO:0000313" key="5">
    <source>
        <dbReference type="Proteomes" id="UP000694865"/>
    </source>
</evidence>
<dbReference type="PRINTS" id="PR00195">
    <property type="entry name" value="DYNAMIN"/>
</dbReference>
<dbReference type="Pfam" id="PF00350">
    <property type="entry name" value="Dynamin_N"/>
    <property type="match status" value="1"/>
</dbReference>
<dbReference type="Gene3D" id="1.20.120.1240">
    <property type="entry name" value="Dynamin, middle domain"/>
    <property type="match status" value="1"/>
</dbReference>
<dbReference type="InterPro" id="IPR000375">
    <property type="entry name" value="Dynamin_stalk"/>
</dbReference>
<feature type="domain" description="GED" evidence="3">
    <location>
        <begin position="500"/>
        <end position="603"/>
    </location>
</feature>
<keyword evidence="1" id="KW-0547">Nucleotide-binding</keyword>
<evidence type="ECO:0000313" key="6">
    <source>
        <dbReference type="RefSeq" id="XP_006815062.1"/>
    </source>
</evidence>
<dbReference type="Gene3D" id="3.40.50.300">
    <property type="entry name" value="P-loop containing nucleotide triphosphate hydrolases"/>
    <property type="match status" value="1"/>
</dbReference>
<dbReference type="PROSITE" id="PS51388">
    <property type="entry name" value="GED"/>
    <property type="match status" value="1"/>
</dbReference>
<accession>A0ABM0M4X1</accession>
<dbReference type="InterPro" id="IPR001401">
    <property type="entry name" value="Dynamin_GTPase"/>
</dbReference>
<reference evidence="6" key="1">
    <citation type="submission" date="2025-08" db="UniProtKB">
        <authorList>
            <consortium name="RefSeq"/>
        </authorList>
    </citation>
    <scope>IDENTIFICATION</scope>
    <source>
        <tissue evidence="6">Testes</tissue>
    </source>
</reference>
<dbReference type="Pfam" id="PF02212">
    <property type="entry name" value="GED"/>
    <property type="match status" value="1"/>
</dbReference>
<evidence type="ECO:0000256" key="2">
    <source>
        <dbReference type="ARBA" id="ARBA00023134"/>
    </source>
</evidence>
<protein>
    <submittedName>
        <fullName evidence="6">Interferon-induced GTP-binding protein Mx-like</fullName>
    </submittedName>
</protein>
<dbReference type="SMART" id="SM00053">
    <property type="entry name" value="DYNc"/>
    <property type="match status" value="1"/>
</dbReference>
<dbReference type="Proteomes" id="UP000694865">
    <property type="component" value="Unplaced"/>
</dbReference>
<dbReference type="CDD" id="cd08771">
    <property type="entry name" value="DLP_1"/>
    <property type="match status" value="1"/>
</dbReference>
<sequence length="603" mass="68807">MAPDSKVPTLAASYQERIRPCIDLVDSLRRIGLDKDVDLPAVVVIGDQSVGKSSVLEAISGVQLPRGNEIVTRCPIELRLKTLDNDEWCGKILYINYSKEQVNKYIDSPDELGAAIRTAQQDITNSQKGISKTSITVEIQSAHVPNLTLIDLPGIARVPQEGQSRNIADETKDLIKKYISKDDAIVLCVIPCNVDIATTEAIKMAQEVDPTGSRTLGVLTKPDLVDKGSENVVVRIAENKVINLKKGYTIMKCRSQRNLEDAMSLEEAMDEEERFFREHKHYSVLSGQAGSRLLAHRLTTELVEQILKSVPQIQHAIKDKLEDTKQELTTLGEEVPMNDVQRIDLLVRLLDRFPDDFKNAAEGVYKNATYDRSMRLQTIVMKLYDTFADELESLQPCDEHLPEIKEELVEQRGLELPPFVKDRIICENLIRQILKQFIPPAERLLQAVNMEVERIGQRLVRDTYSQFPRLQATVMSKFCDLQTKAVANSKKAIEDKFKMEDMIHTRDRIYKDTEKRMLRHTQDVTEPVATTRLMDDIPLMITFYLLQELGNDIKVEMAKFLIERNIDEFLREDAAVEERRLSLEAKRERLDRASRELAMFSTI</sequence>
<dbReference type="PANTHER" id="PTHR11566">
    <property type="entry name" value="DYNAMIN"/>
    <property type="match status" value="1"/>
</dbReference>
<evidence type="ECO:0000259" key="4">
    <source>
        <dbReference type="PROSITE" id="PS51718"/>
    </source>
</evidence>
<organism evidence="5 6">
    <name type="scientific">Saccoglossus kowalevskii</name>
    <name type="common">Acorn worm</name>
    <dbReference type="NCBI Taxonomy" id="10224"/>
    <lineage>
        <taxon>Eukaryota</taxon>
        <taxon>Metazoa</taxon>
        <taxon>Hemichordata</taxon>
        <taxon>Enteropneusta</taxon>
        <taxon>Harrimaniidae</taxon>
        <taxon>Saccoglossus</taxon>
    </lineage>
</organism>
<dbReference type="InterPro" id="IPR022812">
    <property type="entry name" value="Dynamin"/>
</dbReference>
<keyword evidence="5" id="KW-1185">Reference proteome</keyword>
<feature type="domain" description="Dynamin-type G" evidence="4">
    <location>
        <begin position="36"/>
        <end position="311"/>
    </location>
</feature>
<dbReference type="InterPro" id="IPR020850">
    <property type="entry name" value="GED_dom"/>
</dbReference>
<proteinExistence type="predicted"/>
<dbReference type="InterPro" id="IPR027417">
    <property type="entry name" value="P-loop_NTPase"/>
</dbReference>
<dbReference type="InterPro" id="IPR003130">
    <property type="entry name" value="GED"/>
</dbReference>
<keyword evidence="2" id="KW-0342">GTP-binding</keyword>
<gene>
    <name evidence="6" type="primary">LOC100376259</name>
</gene>
<evidence type="ECO:0000256" key="1">
    <source>
        <dbReference type="ARBA" id="ARBA00022741"/>
    </source>
</evidence>
<name>A0ABM0M4X1_SACKO</name>
<dbReference type="PROSITE" id="PS51718">
    <property type="entry name" value="G_DYNAMIN_2"/>
    <property type="match status" value="1"/>
</dbReference>
<dbReference type="RefSeq" id="XP_006815062.1">
    <property type="nucleotide sequence ID" value="XM_006814999.1"/>
</dbReference>
<dbReference type="InterPro" id="IPR045063">
    <property type="entry name" value="Dynamin_N"/>
</dbReference>